<evidence type="ECO:0008006" key="3">
    <source>
        <dbReference type="Google" id="ProtNLM"/>
    </source>
</evidence>
<accession>A0A4R5LQK6</accession>
<dbReference type="RefSeq" id="WP_133213952.1">
    <property type="nucleotide sequence ID" value="NZ_SMSE01000003.1"/>
</dbReference>
<dbReference type="EMBL" id="SMSE01000003">
    <property type="protein sequence ID" value="TDG12811.1"/>
    <property type="molecule type" value="Genomic_DNA"/>
</dbReference>
<evidence type="ECO:0000313" key="1">
    <source>
        <dbReference type="EMBL" id="TDG12811.1"/>
    </source>
</evidence>
<evidence type="ECO:0000313" key="2">
    <source>
        <dbReference type="Proteomes" id="UP000295554"/>
    </source>
</evidence>
<gene>
    <name evidence="1" type="ORF">E2F43_14710</name>
</gene>
<sequence length="255" mass="28200">MNDNQTRTTLLVPIDNQGVNSATLELLVHIAQQLDRRLLGLILENPRLQRVAELPFTTEILLGSGVERSLERDHLSRHHGQVAADIRRRLLALARQARIELSFEEDCGERWNAALARAGEQDIFMLPRRRWQFTDARSAVNSRVIARLGLLMGNDELDRRLVTTALALEEAGLVASVYALYPGRPNMETCAPLLLGRARCHVQSGAPTDAASLANLIRRSPYDLLILGRQRLANIPPDILSAALEAAGGQIMVVS</sequence>
<organism evidence="1 2">
    <name type="scientific">Seongchinamella unica</name>
    <dbReference type="NCBI Taxonomy" id="2547392"/>
    <lineage>
        <taxon>Bacteria</taxon>
        <taxon>Pseudomonadati</taxon>
        <taxon>Pseudomonadota</taxon>
        <taxon>Gammaproteobacteria</taxon>
        <taxon>Cellvibrionales</taxon>
        <taxon>Halieaceae</taxon>
        <taxon>Seongchinamella</taxon>
    </lineage>
</organism>
<dbReference type="AlphaFoldDB" id="A0A4R5LQK6"/>
<proteinExistence type="predicted"/>
<protein>
    <recommendedName>
        <fullName evidence="3">Universal stress protein</fullName>
    </recommendedName>
</protein>
<keyword evidence="2" id="KW-1185">Reference proteome</keyword>
<dbReference type="OrthoDB" id="6361295at2"/>
<reference evidence="1 2" key="1">
    <citation type="submission" date="2019-03" db="EMBL/GenBank/DDBJ databases">
        <title>Seongchinamella monodicae gen. nov., sp. nov., a novel member of the Gammaproteobacteria isolated from a tidal mudflat of beach.</title>
        <authorList>
            <person name="Yang H.G."/>
            <person name="Kang J.W."/>
            <person name="Lee S.D."/>
        </authorList>
    </citation>
    <scope>NUCLEOTIDE SEQUENCE [LARGE SCALE GENOMIC DNA]</scope>
    <source>
        <strain evidence="1 2">GH4-78</strain>
    </source>
</reference>
<comment type="caution">
    <text evidence="1">The sequence shown here is derived from an EMBL/GenBank/DDBJ whole genome shotgun (WGS) entry which is preliminary data.</text>
</comment>
<name>A0A4R5LQK6_9GAMM</name>
<dbReference type="Proteomes" id="UP000295554">
    <property type="component" value="Unassembled WGS sequence"/>
</dbReference>